<comment type="caution">
    <text evidence="1">The sequence shown here is derived from an EMBL/GenBank/DDBJ whole genome shotgun (WGS) entry which is preliminary data.</text>
</comment>
<evidence type="ECO:0000313" key="1">
    <source>
        <dbReference type="EMBL" id="KAG2217796.1"/>
    </source>
</evidence>
<organism evidence="1 2">
    <name type="scientific">Circinella minor</name>
    <dbReference type="NCBI Taxonomy" id="1195481"/>
    <lineage>
        <taxon>Eukaryota</taxon>
        <taxon>Fungi</taxon>
        <taxon>Fungi incertae sedis</taxon>
        <taxon>Mucoromycota</taxon>
        <taxon>Mucoromycotina</taxon>
        <taxon>Mucoromycetes</taxon>
        <taxon>Mucorales</taxon>
        <taxon>Lichtheimiaceae</taxon>
        <taxon>Circinella</taxon>
    </lineage>
</organism>
<gene>
    <name evidence="1" type="ORF">INT45_001121</name>
</gene>
<dbReference type="Proteomes" id="UP000646827">
    <property type="component" value="Unassembled WGS sequence"/>
</dbReference>
<dbReference type="OrthoDB" id="2266444at2759"/>
<feature type="non-terminal residue" evidence="1">
    <location>
        <position position="297"/>
    </location>
</feature>
<sequence>RLNCIEVDDKLVAEKKFYSAILSILFTNHYCFPSILSAEEVYVNAGVEILQKTETIYRSYIFDPCLKNVAKYLRRTGHQITFLPGEIELNAITKQLQQSGMKDGRYHYNADGVFHADEFSNIEILLSEVSNGYGSNSNGKSSFDHYKAMFGMLAMLRTLAQKYSKGSFDTFRKLKVHFLHGHGDAVRHWSMSVQAPGVFVMNKEQRVEVPVNFFEKNASLIPFLEFYSTVAGACAETVETMGLLRAEHVSALRKTTKTGNLTSIVNPVIIRLNEGKHMTIVADEGPMSIPGSPNCDP</sequence>
<dbReference type="EMBL" id="JAEPRB010000272">
    <property type="protein sequence ID" value="KAG2217796.1"/>
    <property type="molecule type" value="Genomic_DNA"/>
</dbReference>
<protein>
    <submittedName>
        <fullName evidence="1">Uncharacterized protein</fullName>
    </submittedName>
</protein>
<dbReference type="AlphaFoldDB" id="A0A8H7RV71"/>
<reference evidence="1 2" key="1">
    <citation type="submission" date="2020-12" db="EMBL/GenBank/DDBJ databases">
        <title>Metabolic potential, ecology and presence of endohyphal bacteria is reflected in genomic diversity of Mucoromycotina.</title>
        <authorList>
            <person name="Muszewska A."/>
            <person name="Okrasinska A."/>
            <person name="Steczkiewicz K."/>
            <person name="Drgas O."/>
            <person name="Orlowska M."/>
            <person name="Perlinska-Lenart U."/>
            <person name="Aleksandrzak-Piekarczyk T."/>
            <person name="Szatraj K."/>
            <person name="Zielenkiewicz U."/>
            <person name="Pilsyk S."/>
            <person name="Malc E."/>
            <person name="Mieczkowski P."/>
            <person name="Kruszewska J.S."/>
            <person name="Biernat P."/>
            <person name="Pawlowska J."/>
        </authorList>
    </citation>
    <scope>NUCLEOTIDE SEQUENCE [LARGE SCALE GENOMIC DNA]</scope>
    <source>
        <strain evidence="1 2">CBS 142.35</strain>
    </source>
</reference>
<accession>A0A8H7RV71</accession>
<proteinExistence type="predicted"/>
<keyword evidence="2" id="KW-1185">Reference proteome</keyword>
<evidence type="ECO:0000313" key="2">
    <source>
        <dbReference type="Proteomes" id="UP000646827"/>
    </source>
</evidence>
<name>A0A8H7RV71_9FUNG</name>